<proteinExistence type="predicted"/>
<evidence type="ECO:0000313" key="4">
    <source>
        <dbReference type="Proteomes" id="UP000304148"/>
    </source>
</evidence>
<evidence type="ECO:0000313" key="2">
    <source>
        <dbReference type="EMBL" id="NOJ72632.1"/>
    </source>
</evidence>
<dbReference type="AlphaFoldDB" id="A0A383RFB9"/>
<dbReference type="GeneID" id="94489175"/>
<reference evidence="1 6" key="4">
    <citation type="submission" date="2022-05" db="EMBL/GenBank/DDBJ databases">
        <title>Genome Sequencing of Bee-Associated Microbes.</title>
        <authorList>
            <person name="Dunlap C."/>
        </authorList>
    </citation>
    <scope>NUCLEOTIDE SEQUENCE [LARGE SCALE GENOMIC DNA]</scope>
    <source>
        <strain evidence="1 6">NRRL NRS-750</strain>
    </source>
</reference>
<evidence type="ECO:0000313" key="1">
    <source>
        <dbReference type="EMBL" id="MCY9528098.1"/>
    </source>
</evidence>
<keyword evidence="6" id="KW-1185">Reference proteome</keyword>
<name>A0A383RFB9_PAEAL</name>
<evidence type="ECO:0000313" key="5">
    <source>
        <dbReference type="Proteomes" id="UP000552038"/>
    </source>
</evidence>
<dbReference type="EMBL" id="JAMDLY010000005">
    <property type="protein sequence ID" value="MCY9528098.1"/>
    <property type="molecule type" value="Genomic_DNA"/>
</dbReference>
<gene>
    <name evidence="2" type="ORF">HMI46_18970</name>
    <name evidence="1" type="ORF">M5X04_01925</name>
    <name evidence="3" type="ORF">PBLR_13714</name>
</gene>
<dbReference type="Proteomes" id="UP000552038">
    <property type="component" value="Unassembled WGS sequence"/>
</dbReference>
<sequence length="84" mass="9784">MTYEPIVKEKTLIERNDADNLYQVKVKLQDGTLCRVFYNHGAKHVSRLLTIPCPICRKDFICKCMSRFADQLDEQINLPELLAK</sequence>
<dbReference type="RefSeq" id="WP_021253290.1">
    <property type="nucleotide sequence ID" value="NZ_JABFOR010000027.1"/>
</dbReference>
<reference evidence="4" key="1">
    <citation type="submission" date="2018-08" db="EMBL/GenBank/DDBJ databases">
        <authorList>
            <person name="Chevrot R."/>
        </authorList>
    </citation>
    <scope>NUCLEOTIDE SEQUENCE [LARGE SCALE GENOMIC DNA]</scope>
</reference>
<evidence type="ECO:0000313" key="6">
    <source>
        <dbReference type="Proteomes" id="UP001527090"/>
    </source>
</evidence>
<dbReference type="EMBL" id="JABFOR010000027">
    <property type="protein sequence ID" value="NOJ72632.1"/>
    <property type="molecule type" value="Genomic_DNA"/>
</dbReference>
<evidence type="ECO:0000313" key="3">
    <source>
        <dbReference type="EMBL" id="SYX85292.1"/>
    </source>
</evidence>
<protein>
    <submittedName>
        <fullName evidence="3">Uncharacterized protein</fullName>
    </submittedName>
</protein>
<dbReference type="Proteomes" id="UP001527090">
    <property type="component" value="Unassembled WGS sequence"/>
</dbReference>
<reference evidence="3" key="2">
    <citation type="submission" date="2018-08" db="EMBL/GenBank/DDBJ databases">
        <authorList>
            <person name="Ferrada E.E."/>
            <person name="Latorre B.A."/>
        </authorList>
    </citation>
    <scope>NUCLEOTIDE SEQUENCE</scope>
    <source>
        <strain evidence="3">Paenibacillus B-LR1</strain>
    </source>
</reference>
<organism evidence="3 4">
    <name type="scientific">Paenibacillus alvei</name>
    <name type="common">Bacillus alvei</name>
    <dbReference type="NCBI Taxonomy" id="44250"/>
    <lineage>
        <taxon>Bacteria</taxon>
        <taxon>Bacillati</taxon>
        <taxon>Bacillota</taxon>
        <taxon>Bacilli</taxon>
        <taxon>Bacillales</taxon>
        <taxon>Paenibacillaceae</taxon>
        <taxon>Paenibacillus</taxon>
    </lineage>
</organism>
<dbReference type="EMBL" id="LS992241">
    <property type="protein sequence ID" value="SYX85292.1"/>
    <property type="molecule type" value="Genomic_DNA"/>
</dbReference>
<accession>A0A383RFB9</accession>
<reference evidence="2 5" key="3">
    <citation type="submission" date="2020-05" db="EMBL/GenBank/DDBJ databases">
        <title>Whole genome sequencing and identification of novel metabolites from Paenibacillus alvei strain JR949.</title>
        <authorList>
            <person name="Rajendhran J."/>
            <person name="Sree Pranav P."/>
            <person name="Mahalakshmi B."/>
            <person name="Karthikeyan R."/>
        </authorList>
    </citation>
    <scope>NUCLEOTIDE SEQUENCE [LARGE SCALE GENOMIC DNA]</scope>
    <source>
        <strain evidence="2 5">JR949</strain>
    </source>
</reference>
<dbReference type="Proteomes" id="UP000304148">
    <property type="component" value="Chromosome"/>
</dbReference>